<dbReference type="InterPro" id="IPR012132">
    <property type="entry name" value="GMC_OxRdtase"/>
</dbReference>
<dbReference type="Gene3D" id="3.50.50.60">
    <property type="entry name" value="FAD/NAD(P)-binding domain"/>
    <property type="match status" value="1"/>
</dbReference>
<dbReference type="Gene3D" id="3.30.560.10">
    <property type="entry name" value="Glucose Oxidase, domain 3"/>
    <property type="match status" value="1"/>
</dbReference>
<dbReference type="PROSITE" id="PS00624">
    <property type="entry name" value="GMC_OXRED_2"/>
    <property type="match status" value="1"/>
</dbReference>
<accession>A0A8H3A570</accession>
<keyword evidence="4" id="KW-0274">FAD</keyword>
<dbReference type="InterPro" id="IPR007867">
    <property type="entry name" value="GMC_OxRtase_C"/>
</dbReference>
<dbReference type="Proteomes" id="UP000663843">
    <property type="component" value="Unassembled WGS sequence"/>
</dbReference>
<dbReference type="PANTHER" id="PTHR11552">
    <property type="entry name" value="GLUCOSE-METHANOL-CHOLINE GMC OXIDOREDUCTASE"/>
    <property type="match status" value="1"/>
</dbReference>
<evidence type="ECO:0000256" key="4">
    <source>
        <dbReference type="ARBA" id="ARBA00022827"/>
    </source>
</evidence>
<comment type="cofactor">
    <cofactor evidence="1">
        <name>FAD</name>
        <dbReference type="ChEBI" id="CHEBI:57692"/>
    </cofactor>
</comment>
<proteinExistence type="inferred from homology"/>
<dbReference type="PANTHER" id="PTHR11552:SF147">
    <property type="entry name" value="CHOLINE DEHYDROGENASE, MITOCHONDRIAL"/>
    <property type="match status" value="1"/>
</dbReference>
<feature type="domain" description="Glucose-methanol-choline oxidoreductase N-terminal" evidence="5">
    <location>
        <begin position="300"/>
        <end position="314"/>
    </location>
</feature>
<dbReference type="GO" id="GO:0016614">
    <property type="term" value="F:oxidoreductase activity, acting on CH-OH group of donors"/>
    <property type="evidence" value="ECO:0007669"/>
    <property type="project" value="InterPro"/>
</dbReference>
<organism evidence="6 7">
    <name type="scientific">Rhizoctonia solani</name>
    <dbReference type="NCBI Taxonomy" id="456999"/>
    <lineage>
        <taxon>Eukaryota</taxon>
        <taxon>Fungi</taxon>
        <taxon>Dikarya</taxon>
        <taxon>Basidiomycota</taxon>
        <taxon>Agaricomycotina</taxon>
        <taxon>Agaricomycetes</taxon>
        <taxon>Cantharellales</taxon>
        <taxon>Ceratobasidiaceae</taxon>
        <taxon>Rhizoctonia</taxon>
    </lineage>
</organism>
<dbReference type="InterPro" id="IPR036188">
    <property type="entry name" value="FAD/NAD-bd_sf"/>
</dbReference>
<gene>
    <name evidence="6" type="ORF">RDB_LOCUS24625</name>
</gene>
<dbReference type="SUPFAM" id="SSF51905">
    <property type="entry name" value="FAD/NAD(P)-binding domain"/>
    <property type="match status" value="1"/>
</dbReference>
<dbReference type="AlphaFoldDB" id="A0A8H3A570"/>
<dbReference type="SUPFAM" id="SSF54373">
    <property type="entry name" value="FAD-linked reductases, C-terminal domain"/>
    <property type="match status" value="1"/>
</dbReference>
<evidence type="ECO:0000256" key="2">
    <source>
        <dbReference type="ARBA" id="ARBA00010790"/>
    </source>
</evidence>
<evidence type="ECO:0000259" key="5">
    <source>
        <dbReference type="PROSITE" id="PS00624"/>
    </source>
</evidence>
<reference evidence="6" key="1">
    <citation type="submission" date="2021-01" db="EMBL/GenBank/DDBJ databases">
        <authorList>
            <person name="Kaushik A."/>
        </authorList>
    </citation>
    <scope>NUCLEOTIDE SEQUENCE</scope>
    <source>
        <strain evidence="6">AG2-2IIIB</strain>
    </source>
</reference>
<dbReference type="InterPro" id="IPR003607">
    <property type="entry name" value="HD/PDEase_dom"/>
</dbReference>
<dbReference type="SUPFAM" id="SSF109604">
    <property type="entry name" value="HD-domain/PDEase-like"/>
    <property type="match status" value="1"/>
</dbReference>
<dbReference type="Pfam" id="PF05199">
    <property type="entry name" value="GMC_oxred_C"/>
    <property type="match status" value="1"/>
</dbReference>
<evidence type="ECO:0000256" key="1">
    <source>
        <dbReference type="ARBA" id="ARBA00001974"/>
    </source>
</evidence>
<evidence type="ECO:0000256" key="3">
    <source>
        <dbReference type="ARBA" id="ARBA00022630"/>
    </source>
</evidence>
<comment type="similarity">
    <text evidence="2">Belongs to the GMC oxidoreductase family.</text>
</comment>
<dbReference type="Gene3D" id="1.10.3210.50">
    <property type="match status" value="1"/>
</dbReference>
<dbReference type="EMBL" id="CAJMWT010001136">
    <property type="protein sequence ID" value="CAE6381140.1"/>
    <property type="molecule type" value="Genomic_DNA"/>
</dbReference>
<name>A0A8H3A570_9AGAM</name>
<evidence type="ECO:0000313" key="6">
    <source>
        <dbReference type="EMBL" id="CAE6381140.1"/>
    </source>
</evidence>
<dbReference type="InterPro" id="IPR000172">
    <property type="entry name" value="GMC_OxRdtase_N"/>
</dbReference>
<comment type="caution">
    <text evidence="6">The sequence shown here is derived from an EMBL/GenBank/DDBJ whole genome shotgun (WGS) entry which is preliminary data.</text>
</comment>
<dbReference type="SMART" id="SM00471">
    <property type="entry name" value="HDc"/>
    <property type="match status" value="1"/>
</dbReference>
<sequence length="821" mass="90339">MGATGSKHVTDAARIATVFEGDSKKHTVTPEDVASWKKWDYIIVGGGTAGCVLAHRLSEDPNVSVLLIEAGKDCLDQLFSRIPLTFGRLFKTDADWAYSTKPQSTLDGRSLFWPRGKMLGGCSSINAMCYTHAAPSDYDDWGVEGWKYDDMKPYFLKAEKYTPHVGHSLVDQAHRGDKGEWKTGYSYRADTVGLFIESCKEVGIPYNPDINTPAGTMGVSEIMSHIDSQGERSSTSTAYLPKSVLERSNLTVLIDTRITRLLFDTSNPDEPRAVGVEIAQTAAGSRYRIAASKEVILSAGSIGTPQILMTSGIGPKDVLANTGVQTIKESQHVGRNMYDHLLSCVIFRATESLDYLGTTSGSLLPLIRWLTTGTGPLTSNLCEAAAFIRTDDTKIFGPNPAQIEDTTSGPKAPHLEIACAALTFAEHGFRTAPPGEKAFTMAPVLLRPKSAGYVTIASGNVWDNAVIEPNYFADPNDIKTLVQGVRMVLKIAHTKPLADKLIFKPNTDKSSVFFMGDQDPATITDAEIEGWLRREAETIYHPVGTAKMGSSIENSVVDSELRVHGIKGLRVVDASVFPNQLSAHPVAGVVAVAERAADLIKRNSHRLKQKRMKEYDPSHDAYHVNRVRRTALALARAQIPRPDLLVVELAALLHDILDKKYVTFEQAADSHAYFRPFFESVKGNLDLLADGRARLIVRIIENVSWSTEKKLREEGKLELWHESCSELHCVQDADRLDAIGAFGIMRVAAYSAAVNRPLHTPPDDSNVSESSVQHFHDKLLHIKGRLKTPQGRELGDQRHQLMLQFLDAVDKEYDVLIPTNV</sequence>
<dbReference type="GO" id="GO:0050660">
    <property type="term" value="F:flavin adenine dinucleotide binding"/>
    <property type="evidence" value="ECO:0007669"/>
    <property type="project" value="InterPro"/>
</dbReference>
<evidence type="ECO:0000313" key="7">
    <source>
        <dbReference type="Proteomes" id="UP000663843"/>
    </source>
</evidence>
<dbReference type="Pfam" id="PF00732">
    <property type="entry name" value="GMC_oxred_N"/>
    <property type="match status" value="1"/>
</dbReference>
<protein>
    <recommendedName>
        <fullName evidence="5">Glucose-methanol-choline oxidoreductase N-terminal domain-containing protein</fullName>
    </recommendedName>
</protein>
<keyword evidence="3" id="KW-0285">Flavoprotein</keyword>